<dbReference type="EMBL" id="JBHLZP010000303">
    <property type="protein sequence ID" value="MFB9836707.1"/>
    <property type="molecule type" value="Genomic_DNA"/>
</dbReference>
<dbReference type="RefSeq" id="WP_378209514.1">
    <property type="nucleotide sequence ID" value="NZ_JBHLZP010000303.1"/>
</dbReference>
<evidence type="ECO:0000313" key="2">
    <source>
        <dbReference type="Proteomes" id="UP001589627"/>
    </source>
</evidence>
<dbReference type="SUPFAM" id="SSF48576">
    <property type="entry name" value="Terpenoid synthases"/>
    <property type="match status" value="1"/>
</dbReference>
<organism evidence="1 2">
    <name type="scientific">Actinoallomurus acaciae</name>
    <dbReference type="NCBI Taxonomy" id="502577"/>
    <lineage>
        <taxon>Bacteria</taxon>
        <taxon>Bacillati</taxon>
        <taxon>Actinomycetota</taxon>
        <taxon>Actinomycetes</taxon>
        <taxon>Streptosporangiales</taxon>
        <taxon>Thermomonosporaceae</taxon>
        <taxon>Actinoallomurus</taxon>
    </lineage>
</organism>
<sequence length="305" mass="33133">MAYSVARRDESDGLLGVAAERGKVCALAMDCLRDLQKCAAEYPALFPTKPFGPTVFSGVALANAFGSPGATAARIRVAARTALWAFAVDWLMDYVATSRDEIDAIVTGCEAVGDGAPPDPDAPVQAFLAALRDDLARRPGWAAQYPIWREHLRRYLLANAREWDWKTARAAGDTAALPDLEGYLANADNFGSSLVNVSHWIDNGAVSTAGELERLAEASAEVQRTLRLLNDLATYERDMTWGDLNSLMLGLTPDDVRRRIAASVARCEELIEPLAAGFPEEADYLIRQIGHSSGYYGSTDYWGSL</sequence>
<protein>
    <submittedName>
        <fullName evidence="1">Terpene synthase family protein</fullName>
    </submittedName>
</protein>
<dbReference type="Gene3D" id="1.10.600.10">
    <property type="entry name" value="Farnesyl Diphosphate Synthase"/>
    <property type="match status" value="1"/>
</dbReference>
<name>A0ABV5YQM8_9ACTN</name>
<proteinExistence type="predicted"/>
<evidence type="ECO:0000313" key="1">
    <source>
        <dbReference type="EMBL" id="MFB9836707.1"/>
    </source>
</evidence>
<gene>
    <name evidence="1" type="ORF">ACFFNX_31490</name>
</gene>
<accession>A0ABV5YQM8</accession>
<dbReference type="Proteomes" id="UP001589627">
    <property type="component" value="Unassembled WGS sequence"/>
</dbReference>
<dbReference type="Pfam" id="PF19086">
    <property type="entry name" value="Terpene_syn_C_2"/>
    <property type="match status" value="1"/>
</dbReference>
<dbReference type="InterPro" id="IPR008949">
    <property type="entry name" value="Isoprenoid_synthase_dom_sf"/>
</dbReference>
<keyword evidence="2" id="KW-1185">Reference proteome</keyword>
<comment type="caution">
    <text evidence="1">The sequence shown here is derived from an EMBL/GenBank/DDBJ whole genome shotgun (WGS) entry which is preliminary data.</text>
</comment>
<reference evidence="1 2" key="1">
    <citation type="submission" date="2024-09" db="EMBL/GenBank/DDBJ databases">
        <authorList>
            <person name="Sun Q."/>
            <person name="Mori K."/>
        </authorList>
    </citation>
    <scope>NUCLEOTIDE SEQUENCE [LARGE SCALE GENOMIC DNA]</scope>
    <source>
        <strain evidence="1 2">TBRC 0563</strain>
    </source>
</reference>